<proteinExistence type="predicted"/>
<protein>
    <submittedName>
        <fullName evidence="2">DUF2939 domain-containing protein</fullName>
    </submittedName>
</protein>
<organism evidence="2 3">
    <name type="scientific">Candidatus Brevundimonas colombiensis</name>
    <dbReference type="NCBI Taxonomy" id="3121376"/>
    <lineage>
        <taxon>Bacteria</taxon>
        <taxon>Pseudomonadati</taxon>
        <taxon>Pseudomonadota</taxon>
        <taxon>Alphaproteobacteria</taxon>
        <taxon>Caulobacterales</taxon>
        <taxon>Caulobacteraceae</taxon>
        <taxon>Brevundimonas</taxon>
    </lineage>
</organism>
<evidence type="ECO:0000313" key="3">
    <source>
        <dbReference type="Proteomes" id="UP001213664"/>
    </source>
</evidence>
<dbReference type="AlphaFoldDB" id="A0AAJ5WYT5"/>
<name>A0AAJ5WYT5_9CAUL</name>
<dbReference type="Proteomes" id="UP001213664">
    <property type="component" value="Chromosome"/>
</dbReference>
<gene>
    <name evidence="2" type="ORF">P0Y50_04480</name>
</gene>
<dbReference type="Pfam" id="PF11159">
    <property type="entry name" value="DUF2939"/>
    <property type="match status" value="1"/>
</dbReference>
<sequence length="184" mass="19893">MTRKIIIGAVIVGIVALAVALFASPFLTAQNIVRAARAGDAAALERQVDFPAFRASLKSELNARARLEIRERAKGDRGLAALGMLLAPSLVEGAVDNFVTPQGVAAMVRSGETPKPERPTPADDTPAAPKDKLHQSWAYRGLNRFAVTLTRDDRPNDELVLILERRGPFSWKLAGVDLTPDPMM</sequence>
<accession>A0AAJ5WYT5</accession>
<evidence type="ECO:0000256" key="1">
    <source>
        <dbReference type="SAM" id="MobiDB-lite"/>
    </source>
</evidence>
<feature type="region of interest" description="Disordered" evidence="1">
    <location>
        <begin position="110"/>
        <end position="130"/>
    </location>
</feature>
<reference evidence="2" key="1">
    <citation type="submission" date="2023-03" db="EMBL/GenBank/DDBJ databases">
        <title>Andean soil-derived lignocellulolytic bacterial consortium as a source of novel taxa and putative plastic-active enzymes.</title>
        <authorList>
            <person name="Diaz-Garcia L."/>
            <person name="Chuvochina M."/>
            <person name="Feuerriegel G."/>
            <person name="Bunk B."/>
            <person name="Sproer C."/>
            <person name="Streit W.R."/>
            <person name="Rodriguez L.M."/>
            <person name="Overmann J."/>
            <person name="Jimenez D.J."/>
        </authorList>
    </citation>
    <scope>NUCLEOTIDE SEQUENCE</scope>
    <source>
        <strain evidence="2">MAG 833</strain>
    </source>
</reference>
<dbReference type="InterPro" id="IPR021330">
    <property type="entry name" value="DUF2939"/>
</dbReference>
<dbReference type="EMBL" id="CP119326">
    <property type="protein sequence ID" value="WEK40871.1"/>
    <property type="molecule type" value="Genomic_DNA"/>
</dbReference>
<feature type="compositionally biased region" description="Basic and acidic residues" evidence="1">
    <location>
        <begin position="112"/>
        <end position="121"/>
    </location>
</feature>
<evidence type="ECO:0000313" key="2">
    <source>
        <dbReference type="EMBL" id="WEK40871.1"/>
    </source>
</evidence>